<dbReference type="SUPFAM" id="SSF52540">
    <property type="entry name" value="P-loop containing nucleoside triphosphate hydrolases"/>
    <property type="match status" value="1"/>
</dbReference>
<reference evidence="3 4" key="1">
    <citation type="submission" date="2019-04" db="EMBL/GenBank/DDBJ databases">
        <title>Complete genome sequence of Arthrobacter sp. ZXY-2 associated with effective atrazine degradation and salt adaptation.</title>
        <authorList>
            <person name="Zhao X."/>
        </authorList>
    </citation>
    <scope>NUCLEOTIDE SEQUENCE [LARGE SCALE GENOMIC DNA]</scope>
    <source>
        <strain evidence="4">ZP60</strain>
        <plasmid evidence="3 4">unnamed1</plasmid>
    </source>
</reference>
<dbReference type="InterPro" id="IPR003959">
    <property type="entry name" value="ATPase_AAA_core"/>
</dbReference>
<evidence type="ECO:0000256" key="1">
    <source>
        <dbReference type="SAM" id="MobiDB-lite"/>
    </source>
</evidence>
<dbReference type="GO" id="GO:0005524">
    <property type="term" value="F:ATP binding"/>
    <property type="evidence" value="ECO:0007669"/>
    <property type="project" value="UniProtKB-KW"/>
</dbReference>
<dbReference type="Proteomes" id="UP000297053">
    <property type="component" value="Plasmid unnamed1"/>
</dbReference>
<evidence type="ECO:0000259" key="2">
    <source>
        <dbReference type="SMART" id="SM00382"/>
    </source>
</evidence>
<reference evidence="3 4" key="2">
    <citation type="submission" date="2019-04" db="EMBL/GenBank/DDBJ databases">
        <authorList>
            <person name="Yang S."/>
            <person name="Wei W."/>
        </authorList>
    </citation>
    <scope>NUCLEOTIDE SEQUENCE [LARGE SCALE GENOMIC DNA]</scope>
    <source>
        <strain evidence="4">ZP60</strain>
        <plasmid evidence="3 4">unnamed1</plasmid>
    </source>
</reference>
<dbReference type="Pfam" id="PF00004">
    <property type="entry name" value="AAA"/>
    <property type="match status" value="1"/>
</dbReference>
<dbReference type="SMART" id="SM00382">
    <property type="entry name" value="AAA"/>
    <property type="match status" value="1"/>
</dbReference>
<feature type="domain" description="AAA+ ATPase" evidence="2">
    <location>
        <begin position="145"/>
        <end position="281"/>
    </location>
</feature>
<keyword evidence="3" id="KW-0614">Plasmid</keyword>
<sequence>MDLGQYKEDILQEQYEEYLKKGKSHLDQENHEKAAKAFSQSLDRLEELETIRETTYPDRKEQLESSISKLKSGEALSEEDIGENRDGGAEDAEQPESDFREQVESFISQTEVTWDDIGGLDEVKGELKRTITLGGIDDKPDAVAATDRVLLFGPPGTGKTLLASAVAGSLDATFFDVKLGGLLSKYFGETSKQITALFDLAEEMSPSIVFLDEIDALTQSRESDLDETSRRVLNTLLSELDGIDKNDDSFVMVLGSTNTPWDLDQAIRRRFPRRVLIPLPDVGAAEEIVAINTVEGGITFEGSPSAFQLSDTGRRVDTPVEAIASECIHRDFTGSDVEAVCRTAVNAMINRSNTGLASVADRGFDAVREYDLSVDAVRPQDVQVAFERTSASLSEESVRRFDEWDREFGSGA</sequence>
<accession>A0A4D6KM88</accession>
<gene>
    <name evidence="3" type="ORF">E5139_16180</name>
</gene>
<dbReference type="RefSeq" id="WP_012807435.1">
    <property type="nucleotide sequence ID" value="NZ_CP039376.1"/>
</dbReference>
<dbReference type="KEGG" id="halz:E5139_16180"/>
<dbReference type="Gene3D" id="3.40.50.300">
    <property type="entry name" value="P-loop containing nucleotide triphosphate hydrolases"/>
    <property type="match status" value="1"/>
</dbReference>
<protein>
    <submittedName>
        <fullName evidence="3">ATP-binding protein</fullName>
    </submittedName>
</protein>
<evidence type="ECO:0000313" key="3">
    <source>
        <dbReference type="EMBL" id="QCD67191.1"/>
    </source>
</evidence>
<organism evidence="3 4">
    <name type="scientific">Halomicrobium mukohataei</name>
    <dbReference type="NCBI Taxonomy" id="57705"/>
    <lineage>
        <taxon>Archaea</taxon>
        <taxon>Methanobacteriati</taxon>
        <taxon>Methanobacteriota</taxon>
        <taxon>Stenosarchaea group</taxon>
        <taxon>Halobacteria</taxon>
        <taxon>Halobacteriales</taxon>
        <taxon>Haloarculaceae</taxon>
        <taxon>Halomicrobium</taxon>
    </lineage>
</organism>
<dbReference type="PANTHER" id="PTHR23074">
    <property type="entry name" value="AAA DOMAIN-CONTAINING"/>
    <property type="match status" value="1"/>
</dbReference>
<dbReference type="InterPro" id="IPR027417">
    <property type="entry name" value="P-loop_NTPase"/>
</dbReference>
<geneLocation type="plasmid" evidence="3">
    <name>unnamed1</name>
</geneLocation>
<proteinExistence type="predicted"/>
<dbReference type="PANTHER" id="PTHR23074:SF83">
    <property type="entry name" value="VACUOLAR PROTEIN SORTING-ASSOCIATED PROTEIN 4A"/>
    <property type="match status" value="1"/>
</dbReference>
<keyword evidence="3" id="KW-0067">ATP-binding</keyword>
<dbReference type="GO" id="GO:0016887">
    <property type="term" value="F:ATP hydrolysis activity"/>
    <property type="evidence" value="ECO:0007669"/>
    <property type="project" value="InterPro"/>
</dbReference>
<feature type="region of interest" description="Disordered" evidence="1">
    <location>
        <begin position="52"/>
        <end position="98"/>
    </location>
</feature>
<dbReference type="AlphaFoldDB" id="A0A4D6KM88"/>
<dbReference type="InterPro" id="IPR050304">
    <property type="entry name" value="MT-severing_AAA_ATPase"/>
</dbReference>
<keyword evidence="3" id="KW-0547">Nucleotide-binding</keyword>
<feature type="compositionally biased region" description="Basic and acidic residues" evidence="1">
    <location>
        <begin position="52"/>
        <end position="63"/>
    </location>
</feature>
<dbReference type="GeneID" id="8409336"/>
<dbReference type="Gene3D" id="1.10.8.60">
    <property type="match status" value="1"/>
</dbReference>
<evidence type="ECO:0000313" key="4">
    <source>
        <dbReference type="Proteomes" id="UP000297053"/>
    </source>
</evidence>
<name>A0A4D6KM88_9EURY</name>
<dbReference type="EMBL" id="CP039376">
    <property type="protein sequence ID" value="QCD67191.1"/>
    <property type="molecule type" value="Genomic_DNA"/>
</dbReference>
<dbReference type="InterPro" id="IPR003593">
    <property type="entry name" value="AAA+_ATPase"/>
</dbReference>